<dbReference type="InterPro" id="IPR000884">
    <property type="entry name" value="TSP1_rpt"/>
</dbReference>
<reference evidence="3" key="2">
    <citation type="submission" date="2022-10" db="EMBL/GenBank/DDBJ databases">
        <authorList>
            <consortium name="ENA_rothamsted_submissions"/>
            <consortium name="culmorum"/>
            <person name="King R."/>
        </authorList>
    </citation>
    <scope>NUCLEOTIDE SEQUENCE</scope>
</reference>
<protein>
    <submittedName>
        <fullName evidence="3">Uncharacterized protein</fullName>
    </submittedName>
</protein>
<dbReference type="Proteomes" id="UP001153737">
    <property type="component" value="Chromosome 9"/>
</dbReference>
<dbReference type="SMART" id="SM00209">
    <property type="entry name" value="TSP1"/>
    <property type="match status" value="1"/>
</dbReference>
<evidence type="ECO:0000313" key="4">
    <source>
        <dbReference type="Proteomes" id="UP001153737"/>
    </source>
</evidence>
<dbReference type="EMBL" id="OU896715">
    <property type="protein sequence ID" value="CAH1183466.1"/>
    <property type="molecule type" value="Genomic_DNA"/>
</dbReference>
<name>A0A9P0GX73_PHACE</name>
<reference evidence="3" key="1">
    <citation type="submission" date="2022-01" db="EMBL/GenBank/DDBJ databases">
        <authorList>
            <person name="King R."/>
        </authorList>
    </citation>
    <scope>NUCLEOTIDE SEQUENCE</scope>
</reference>
<feature type="signal peptide" evidence="2">
    <location>
        <begin position="1"/>
        <end position="21"/>
    </location>
</feature>
<dbReference type="InterPro" id="IPR036383">
    <property type="entry name" value="TSP1_rpt_sf"/>
</dbReference>
<keyword evidence="4" id="KW-1185">Reference proteome</keyword>
<accession>A0A9P0GX73</accession>
<feature type="chain" id="PRO_5040222228" evidence="2">
    <location>
        <begin position="22"/>
        <end position="123"/>
    </location>
</feature>
<evidence type="ECO:0000256" key="1">
    <source>
        <dbReference type="SAM" id="MobiDB-lite"/>
    </source>
</evidence>
<dbReference type="Pfam" id="PF00090">
    <property type="entry name" value="TSP_1"/>
    <property type="match status" value="1"/>
</dbReference>
<dbReference type="PROSITE" id="PS50092">
    <property type="entry name" value="TSP1"/>
    <property type="match status" value="1"/>
</dbReference>
<evidence type="ECO:0000313" key="3">
    <source>
        <dbReference type="EMBL" id="CAH1183466.1"/>
    </source>
</evidence>
<feature type="region of interest" description="Disordered" evidence="1">
    <location>
        <begin position="22"/>
        <end position="50"/>
    </location>
</feature>
<gene>
    <name evidence="3" type="ORF">PHAECO_LOCUS12872</name>
</gene>
<dbReference type="OrthoDB" id="5989160at2759"/>
<keyword evidence="2" id="KW-0732">Signal</keyword>
<dbReference type="Gene3D" id="2.20.100.10">
    <property type="entry name" value="Thrombospondin type-1 (TSP1) repeat"/>
    <property type="match status" value="1"/>
</dbReference>
<evidence type="ECO:0000256" key="2">
    <source>
        <dbReference type="SAM" id="SignalP"/>
    </source>
</evidence>
<dbReference type="SUPFAM" id="SSF82895">
    <property type="entry name" value="TSP-1 type 1 repeat"/>
    <property type="match status" value="1"/>
</dbReference>
<dbReference type="AlphaFoldDB" id="A0A9P0GX73"/>
<proteinExistence type="predicted"/>
<sequence>MVMSTLSYLLLIFIIASSTSAENADNHPQAYTTFSPSKIPKSGKPAGRTEEEPLDEVLYFDDVIVENERSRKDAKMWDHWGKWSPCSVSCGVGKMTRWRHCISKACASGDKEAQIKTCTLSPC</sequence>
<organism evidence="3 4">
    <name type="scientific">Phaedon cochleariae</name>
    <name type="common">Mustard beetle</name>
    <dbReference type="NCBI Taxonomy" id="80249"/>
    <lineage>
        <taxon>Eukaryota</taxon>
        <taxon>Metazoa</taxon>
        <taxon>Ecdysozoa</taxon>
        <taxon>Arthropoda</taxon>
        <taxon>Hexapoda</taxon>
        <taxon>Insecta</taxon>
        <taxon>Pterygota</taxon>
        <taxon>Neoptera</taxon>
        <taxon>Endopterygota</taxon>
        <taxon>Coleoptera</taxon>
        <taxon>Polyphaga</taxon>
        <taxon>Cucujiformia</taxon>
        <taxon>Chrysomeloidea</taxon>
        <taxon>Chrysomelidae</taxon>
        <taxon>Chrysomelinae</taxon>
        <taxon>Chrysomelini</taxon>
        <taxon>Phaedon</taxon>
    </lineage>
</organism>